<feature type="compositionally biased region" description="Basic residues" evidence="1">
    <location>
        <begin position="1"/>
        <end position="11"/>
    </location>
</feature>
<dbReference type="InterPro" id="IPR055768">
    <property type="entry name" value="DUF7344"/>
</dbReference>
<dbReference type="Pfam" id="PF24035">
    <property type="entry name" value="DUF7344"/>
    <property type="match status" value="1"/>
</dbReference>
<feature type="domain" description="DUF7344" evidence="3">
    <location>
        <begin position="29"/>
        <end position="110"/>
    </location>
</feature>
<organism evidence="4 5">
    <name type="scientific">Natronomonas salsuginis</name>
    <dbReference type="NCBI Taxonomy" id="2217661"/>
    <lineage>
        <taxon>Archaea</taxon>
        <taxon>Methanobacteriati</taxon>
        <taxon>Methanobacteriota</taxon>
        <taxon>Stenosarchaea group</taxon>
        <taxon>Halobacteria</taxon>
        <taxon>Halobacteriales</taxon>
        <taxon>Natronomonadaceae</taxon>
        <taxon>Natronomonas</taxon>
    </lineage>
</organism>
<name>A0A4U5JJH5_9EURY</name>
<keyword evidence="2" id="KW-0472">Membrane</keyword>
<evidence type="ECO:0000256" key="2">
    <source>
        <dbReference type="SAM" id="Phobius"/>
    </source>
</evidence>
<feature type="transmembrane region" description="Helical" evidence="2">
    <location>
        <begin position="135"/>
        <end position="152"/>
    </location>
</feature>
<dbReference type="OrthoDB" id="331021at2157"/>
<sequence length="200" mass="22188">MDSTTRSKRGGRTGAPAGTPERPSRHDVFDVLRNRRRQWLIQYLRRNGGDGPFELGELVEHVAARETGTTRAEITAAERKRVYNALRQTHLPKLDDAGMVTYDREANRIEFAAATRYAHRYLERAPGTDVPWHRWYLGLSVAVTAVIAAHWLEIAPHGGGSGSTIAGIVLSLFVITAVVHAVETRTVRGRIGDRLEVTNG</sequence>
<dbReference type="AlphaFoldDB" id="A0A4U5JJH5"/>
<protein>
    <recommendedName>
        <fullName evidence="3">DUF7344 domain-containing protein</fullName>
    </recommendedName>
</protein>
<keyword evidence="2" id="KW-1133">Transmembrane helix</keyword>
<evidence type="ECO:0000313" key="5">
    <source>
        <dbReference type="Proteomes" id="UP000308037"/>
    </source>
</evidence>
<dbReference type="EMBL" id="QKNX01000002">
    <property type="protein sequence ID" value="TKR26259.1"/>
    <property type="molecule type" value="Genomic_DNA"/>
</dbReference>
<feature type="transmembrane region" description="Helical" evidence="2">
    <location>
        <begin position="164"/>
        <end position="182"/>
    </location>
</feature>
<gene>
    <name evidence="4" type="ORF">DM868_07135</name>
</gene>
<dbReference type="RefSeq" id="WP_137276175.1">
    <property type="nucleotide sequence ID" value="NZ_QKNX01000002.1"/>
</dbReference>
<dbReference type="Gene3D" id="1.10.10.10">
    <property type="entry name" value="Winged helix-like DNA-binding domain superfamily/Winged helix DNA-binding domain"/>
    <property type="match status" value="1"/>
</dbReference>
<evidence type="ECO:0000313" key="4">
    <source>
        <dbReference type="EMBL" id="TKR26259.1"/>
    </source>
</evidence>
<dbReference type="Proteomes" id="UP000308037">
    <property type="component" value="Unassembled WGS sequence"/>
</dbReference>
<keyword evidence="5" id="KW-1185">Reference proteome</keyword>
<accession>A0A4U5JJH5</accession>
<evidence type="ECO:0000256" key="1">
    <source>
        <dbReference type="SAM" id="MobiDB-lite"/>
    </source>
</evidence>
<feature type="region of interest" description="Disordered" evidence="1">
    <location>
        <begin position="1"/>
        <end position="26"/>
    </location>
</feature>
<keyword evidence="2" id="KW-0812">Transmembrane</keyword>
<proteinExistence type="predicted"/>
<comment type="caution">
    <text evidence="4">The sequence shown here is derived from an EMBL/GenBank/DDBJ whole genome shotgun (WGS) entry which is preliminary data.</text>
</comment>
<reference evidence="4 5" key="1">
    <citation type="submission" date="2019-04" db="EMBL/GenBank/DDBJ databases">
        <title>Natronomonas sp. F20-122 a newhaloarchaeon isolated from a saline saltern of Isla Bacuta, Huelva, Spain.</title>
        <authorList>
            <person name="Duran-Viseras A."/>
            <person name="Sanchez-Porro C."/>
            <person name="Ventosa A."/>
        </authorList>
    </citation>
    <scope>NUCLEOTIDE SEQUENCE [LARGE SCALE GENOMIC DNA]</scope>
    <source>
        <strain evidence="4 5">F20-122</strain>
    </source>
</reference>
<evidence type="ECO:0000259" key="3">
    <source>
        <dbReference type="Pfam" id="PF24035"/>
    </source>
</evidence>
<dbReference type="InterPro" id="IPR036388">
    <property type="entry name" value="WH-like_DNA-bd_sf"/>
</dbReference>